<dbReference type="OrthoDB" id="5344169at2759"/>
<evidence type="ECO:0000256" key="1">
    <source>
        <dbReference type="SAM" id="MobiDB-lite"/>
    </source>
</evidence>
<evidence type="ECO:0000313" key="2">
    <source>
        <dbReference type="EMBL" id="RCH80727.1"/>
    </source>
</evidence>
<feature type="non-terminal residue" evidence="2">
    <location>
        <position position="144"/>
    </location>
</feature>
<keyword evidence="3" id="KW-1185">Reference proteome</keyword>
<dbReference type="STRING" id="4846.A0A367ISS1"/>
<accession>A0A367ISS1</accession>
<feature type="region of interest" description="Disordered" evidence="1">
    <location>
        <begin position="1"/>
        <end position="33"/>
    </location>
</feature>
<proteinExistence type="predicted"/>
<name>A0A367ISS1_RHIST</name>
<dbReference type="EMBL" id="PJQM01005853">
    <property type="protein sequence ID" value="RCH80727.1"/>
    <property type="molecule type" value="Genomic_DNA"/>
</dbReference>
<comment type="caution">
    <text evidence="2">The sequence shown here is derived from an EMBL/GenBank/DDBJ whole genome shotgun (WGS) entry which is preliminary data.</text>
</comment>
<gene>
    <name evidence="2" type="ORF">CU098_008309</name>
</gene>
<dbReference type="Proteomes" id="UP000253551">
    <property type="component" value="Unassembled WGS sequence"/>
</dbReference>
<reference evidence="2 3" key="1">
    <citation type="journal article" date="2018" name="G3 (Bethesda)">
        <title>Phylogenetic and Phylogenomic Definition of Rhizopus Species.</title>
        <authorList>
            <person name="Gryganskyi A.P."/>
            <person name="Golan J."/>
            <person name="Dolatabadi S."/>
            <person name="Mondo S."/>
            <person name="Robb S."/>
            <person name="Idnurm A."/>
            <person name="Muszewska A."/>
            <person name="Steczkiewicz K."/>
            <person name="Masonjones S."/>
            <person name="Liao H.L."/>
            <person name="Gajdeczka M.T."/>
            <person name="Anike F."/>
            <person name="Vuek A."/>
            <person name="Anishchenko I.M."/>
            <person name="Voigt K."/>
            <person name="de Hoog G.S."/>
            <person name="Smith M.E."/>
            <person name="Heitman J."/>
            <person name="Vilgalys R."/>
            <person name="Stajich J.E."/>
        </authorList>
    </citation>
    <scope>NUCLEOTIDE SEQUENCE [LARGE SCALE GENOMIC DNA]</scope>
    <source>
        <strain evidence="2 3">LSU 92-RS-03</strain>
    </source>
</reference>
<sequence>MDLLFSNSSPQVGSSSFLGYQKNPSPDYRTTSQPECYSQEDILTPLISPAMTPSFDYPIQSHTNKNMNFSSELNFSPLSSPAMPPQTDRSQKTHLITASQIREQYDQLEQAKRLINEQLSEMQQRQQQPPLNRPQLQPPPSKPP</sequence>
<dbReference type="AlphaFoldDB" id="A0A367ISS1"/>
<feature type="compositionally biased region" description="Low complexity" evidence="1">
    <location>
        <begin position="123"/>
        <end position="135"/>
    </location>
</feature>
<organism evidence="2 3">
    <name type="scientific">Rhizopus stolonifer</name>
    <name type="common">Rhizopus nigricans</name>
    <dbReference type="NCBI Taxonomy" id="4846"/>
    <lineage>
        <taxon>Eukaryota</taxon>
        <taxon>Fungi</taxon>
        <taxon>Fungi incertae sedis</taxon>
        <taxon>Mucoromycota</taxon>
        <taxon>Mucoromycotina</taxon>
        <taxon>Mucoromycetes</taxon>
        <taxon>Mucorales</taxon>
        <taxon>Mucorineae</taxon>
        <taxon>Rhizopodaceae</taxon>
        <taxon>Rhizopus</taxon>
    </lineage>
</organism>
<protein>
    <submittedName>
        <fullName evidence="2">Uncharacterized protein</fullName>
    </submittedName>
</protein>
<evidence type="ECO:0000313" key="3">
    <source>
        <dbReference type="Proteomes" id="UP000253551"/>
    </source>
</evidence>
<feature type="region of interest" description="Disordered" evidence="1">
    <location>
        <begin position="117"/>
        <end position="144"/>
    </location>
</feature>